<dbReference type="GO" id="GO:0004930">
    <property type="term" value="F:G protein-coupled receptor activity"/>
    <property type="evidence" value="ECO:0007669"/>
    <property type="project" value="UniProtKB-KW"/>
</dbReference>
<feature type="transmembrane region" description="Helical" evidence="9">
    <location>
        <begin position="73"/>
        <end position="98"/>
    </location>
</feature>
<dbReference type="Pfam" id="PF00001">
    <property type="entry name" value="7tm_1"/>
    <property type="match status" value="1"/>
</dbReference>
<proteinExistence type="predicted"/>
<reference evidence="12" key="1">
    <citation type="submission" date="2025-08" db="UniProtKB">
        <authorList>
            <consortium name="RefSeq"/>
        </authorList>
    </citation>
    <scope>IDENTIFICATION</scope>
    <source>
        <tissue evidence="12">Tentacle</tissue>
    </source>
</reference>
<dbReference type="Gene3D" id="1.20.1070.10">
    <property type="entry name" value="Rhodopsin 7-helix transmembrane proteins"/>
    <property type="match status" value="1"/>
</dbReference>
<dbReference type="KEGG" id="aten:116308717"/>
<feature type="transmembrane region" description="Helical" evidence="9">
    <location>
        <begin position="287"/>
        <end position="313"/>
    </location>
</feature>
<keyword evidence="6 9" id="KW-0472">Membrane</keyword>
<evidence type="ECO:0000256" key="5">
    <source>
        <dbReference type="ARBA" id="ARBA00023040"/>
    </source>
</evidence>
<dbReference type="InterPro" id="IPR000276">
    <property type="entry name" value="GPCR_Rhodpsn"/>
</dbReference>
<keyword evidence="5" id="KW-0297">G-protein coupled receptor</keyword>
<name>A0A6P8J4S9_ACTTE</name>
<evidence type="ECO:0000256" key="3">
    <source>
        <dbReference type="ARBA" id="ARBA00022692"/>
    </source>
</evidence>
<comment type="subcellular location">
    <subcellularLocation>
        <location evidence="1">Cell membrane</location>
        <topology evidence="1">Multi-pass membrane protein</topology>
    </subcellularLocation>
</comment>
<keyword evidence="11" id="KW-1185">Reference proteome</keyword>
<dbReference type="RefSeq" id="XP_031575056.1">
    <property type="nucleotide sequence ID" value="XM_031719196.1"/>
</dbReference>
<dbReference type="SUPFAM" id="SSF81321">
    <property type="entry name" value="Family A G protein-coupled receptor-like"/>
    <property type="match status" value="1"/>
</dbReference>
<dbReference type="Proteomes" id="UP000515163">
    <property type="component" value="Unplaced"/>
</dbReference>
<dbReference type="PROSITE" id="PS50262">
    <property type="entry name" value="G_PROTEIN_RECEP_F1_2"/>
    <property type="match status" value="1"/>
</dbReference>
<dbReference type="InParanoid" id="A0A6P8J4S9"/>
<evidence type="ECO:0000256" key="8">
    <source>
        <dbReference type="ARBA" id="ARBA00023224"/>
    </source>
</evidence>
<evidence type="ECO:0000256" key="6">
    <source>
        <dbReference type="ARBA" id="ARBA00023136"/>
    </source>
</evidence>
<evidence type="ECO:0000256" key="1">
    <source>
        <dbReference type="ARBA" id="ARBA00004651"/>
    </source>
</evidence>
<evidence type="ECO:0000259" key="10">
    <source>
        <dbReference type="PROSITE" id="PS50262"/>
    </source>
</evidence>
<evidence type="ECO:0000313" key="11">
    <source>
        <dbReference type="Proteomes" id="UP000515163"/>
    </source>
</evidence>
<feature type="transmembrane region" description="Helical" evidence="9">
    <location>
        <begin position="254"/>
        <end position="275"/>
    </location>
</feature>
<sequence>MDVGANNSVNNSTSFSRKYIFLPFDGRVKTVMFIAMGVLCVYGTAANSLVLYLKKKKRDRLRNPRKPFYRNLLAVFIQNLSGCHILFCSIAFPAQVMLNFIDVTNSNLLCRLSWFLRLLFPIITLNHLLVLAIEIYLSIVYPLVVPSARVAKRLAVATWVAGGLVVLMASATFTWKPQTTGPHSYTLMCLIDKTVFIYKLLVLVFVVINIILPALALIFLTYRIIAFLRNRKNASRVSNLHLQRKVPGNSNARAIVNLLLIFFLPYGLFLFASISRPALKTAQEDFAMQYLLVLVNSVLAYSNAAICPTILLIRLPDLRQSFKYNIKSKFISRKDRVQVPPKSSEISQANVKAVRNSNIVAVSGSQEQFEMAEMSSFRDMRDTRAKKREGKIVWMEQKCPN</sequence>
<keyword evidence="4 9" id="KW-1133">Transmembrane helix</keyword>
<evidence type="ECO:0000313" key="12">
    <source>
        <dbReference type="RefSeq" id="XP_031575056.1"/>
    </source>
</evidence>
<dbReference type="InterPro" id="IPR017452">
    <property type="entry name" value="GPCR_Rhodpsn_7TM"/>
</dbReference>
<dbReference type="PANTHER" id="PTHR24228:SF59">
    <property type="entry name" value="NEUROPEPTIDE RECEPTOR 15"/>
    <property type="match status" value="1"/>
</dbReference>
<protein>
    <submittedName>
        <fullName evidence="12">Somatostatin receptor type 2-like</fullName>
    </submittedName>
</protein>
<dbReference type="PANTHER" id="PTHR24228">
    <property type="entry name" value="B2 BRADYKININ RECEPTOR/ANGIOTENSIN II RECEPTOR"/>
    <property type="match status" value="1"/>
</dbReference>
<keyword evidence="3 9" id="KW-0812">Transmembrane</keyword>
<evidence type="ECO:0000256" key="2">
    <source>
        <dbReference type="ARBA" id="ARBA00022475"/>
    </source>
</evidence>
<feature type="transmembrane region" description="Helical" evidence="9">
    <location>
        <begin position="31"/>
        <end position="53"/>
    </location>
</feature>
<evidence type="ECO:0000256" key="9">
    <source>
        <dbReference type="SAM" id="Phobius"/>
    </source>
</evidence>
<feature type="transmembrane region" description="Helical" evidence="9">
    <location>
        <begin position="156"/>
        <end position="175"/>
    </location>
</feature>
<evidence type="ECO:0000256" key="7">
    <source>
        <dbReference type="ARBA" id="ARBA00023170"/>
    </source>
</evidence>
<keyword evidence="7" id="KW-0675">Receptor</keyword>
<dbReference type="OrthoDB" id="10320147at2759"/>
<dbReference type="AlphaFoldDB" id="A0A6P8J4S9"/>
<keyword evidence="2" id="KW-1003">Cell membrane</keyword>
<organism evidence="11 12">
    <name type="scientific">Actinia tenebrosa</name>
    <name type="common">Australian red waratah sea anemone</name>
    <dbReference type="NCBI Taxonomy" id="6105"/>
    <lineage>
        <taxon>Eukaryota</taxon>
        <taxon>Metazoa</taxon>
        <taxon>Cnidaria</taxon>
        <taxon>Anthozoa</taxon>
        <taxon>Hexacorallia</taxon>
        <taxon>Actiniaria</taxon>
        <taxon>Actiniidae</taxon>
        <taxon>Actinia</taxon>
    </lineage>
</organism>
<dbReference type="GeneID" id="116308717"/>
<dbReference type="PRINTS" id="PR00237">
    <property type="entry name" value="GPCRRHODOPSN"/>
</dbReference>
<feature type="transmembrane region" description="Helical" evidence="9">
    <location>
        <begin position="195"/>
        <end position="222"/>
    </location>
</feature>
<feature type="transmembrane region" description="Helical" evidence="9">
    <location>
        <begin position="118"/>
        <end position="144"/>
    </location>
</feature>
<evidence type="ECO:0000256" key="4">
    <source>
        <dbReference type="ARBA" id="ARBA00022989"/>
    </source>
</evidence>
<dbReference type="CDD" id="cd00637">
    <property type="entry name" value="7tm_classA_rhodopsin-like"/>
    <property type="match status" value="1"/>
</dbReference>
<keyword evidence="8" id="KW-0807">Transducer</keyword>
<dbReference type="GO" id="GO:0005886">
    <property type="term" value="C:plasma membrane"/>
    <property type="evidence" value="ECO:0007669"/>
    <property type="project" value="UniProtKB-SubCell"/>
</dbReference>
<feature type="domain" description="G-protein coupled receptors family 1 profile" evidence="10">
    <location>
        <begin position="46"/>
        <end position="311"/>
    </location>
</feature>
<accession>A0A6P8J4S9</accession>
<gene>
    <name evidence="12" type="primary">LOC116308717</name>
</gene>